<evidence type="ECO:0000256" key="1">
    <source>
        <dbReference type="SAM" id="MobiDB-lite"/>
    </source>
</evidence>
<feature type="region of interest" description="Disordered" evidence="1">
    <location>
        <begin position="1"/>
        <end position="20"/>
    </location>
</feature>
<comment type="caution">
    <text evidence="2">The sequence shown here is derived from an EMBL/GenBank/DDBJ whole genome shotgun (WGS) entry which is preliminary data.</text>
</comment>
<reference evidence="2" key="1">
    <citation type="submission" date="2023-06" db="EMBL/GenBank/DDBJ databases">
        <title>Reference genome for the Northern bat (Eptesicus nilssonii), a most northern bat species.</title>
        <authorList>
            <person name="Laine V.N."/>
            <person name="Pulliainen A.T."/>
            <person name="Lilley T.M."/>
        </authorList>
    </citation>
    <scope>NUCLEOTIDE SEQUENCE</scope>
    <source>
        <strain evidence="2">BLF_Eptnil</strain>
        <tissue evidence="2">Kidney</tissue>
    </source>
</reference>
<organism evidence="2 3">
    <name type="scientific">Cnephaeus nilssonii</name>
    <name type="common">Northern bat</name>
    <name type="synonym">Eptesicus nilssonii</name>
    <dbReference type="NCBI Taxonomy" id="3371016"/>
    <lineage>
        <taxon>Eukaryota</taxon>
        <taxon>Metazoa</taxon>
        <taxon>Chordata</taxon>
        <taxon>Craniata</taxon>
        <taxon>Vertebrata</taxon>
        <taxon>Euteleostomi</taxon>
        <taxon>Mammalia</taxon>
        <taxon>Eutheria</taxon>
        <taxon>Laurasiatheria</taxon>
        <taxon>Chiroptera</taxon>
        <taxon>Yangochiroptera</taxon>
        <taxon>Vespertilionidae</taxon>
        <taxon>Cnephaeus</taxon>
    </lineage>
</organism>
<proteinExistence type="predicted"/>
<name>A0AA40LQN5_CNENI</name>
<accession>A0AA40LQN5</accession>
<dbReference type="AlphaFoldDB" id="A0AA40LQN5"/>
<dbReference type="Proteomes" id="UP001177744">
    <property type="component" value="Unassembled WGS sequence"/>
</dbReference>
<feature type="compositionally biased region" description="Basic and acidic residues" evidence="1">
    <location>
        <begin position="1"/>
        <end position="19"/>
    </location>
</feature>
<gene>
    <name evidence="2" type="ORF">QTO34_016828</name>
</gene>
<keyword evidence="3" id="KW-1185">Reference proteome</keyword>
<protein>
    <submittedName>
        <fullName evidence="2">Uncharacterized protein</fullName>
    </submittedName>
</protein>
<feature type="non-terminal residue" evidence="2">
    <location>
        <position position="329"/>
    </location>
</feature>
<evidence type="ECO:0000313" key="2">
    <source>
        <dbReference type="EMBL" id="KAK1342075.1"/>
    </source>
</evidence>
<evidence type="ECO:0000313" key="3">
    <source>
        <dbReference type="Proteomes" id="UP001177744"/>
    </source>
</evidence>
<dbReference type="EMBL" id="JAULJE010000006">
    <property type="protein sequence ID" value="KAK1342075.1"/>
    <property type="molecule type" value="Genomic_DNA"/>
</dbReference>
<sequence>MAWTSEENREADLAAKEAARGPLTETMEAPFIWEDSLRELVPQYHSPPGPPSAAKEWAPSLGDILCIPLDPLDGYKPKLLLGAIKVNRIDSWIHYLRVKVWTLVVAEGEEDQEENPVTLDQSDQYSCGRRVISNKACVLRRAVAGGGAGVAVGLRSGGSSTHGCRVEAAAVAWGGAPHPPCPACRSRRGDSLEKKRKEGERMPASGLVTVCRAVSRVIGSLLAPTLAWRCPLTCSTILPHSRSRQGPSGPAVPPLLFAASAVLLMPAMFCAPPGESSQSPQPPATQGRPEAQASLRWRLPSRPGPPKAQVTRTGRGLRCRKWQQQRQWD</sequence>
<feature type="region of interest" description="Disordered" evidence="1">
    <location>
        <begin position="273"/>
        <end position="329"/>
    </location>
</feature>